<dbReference type="AlphaFoldDB" id="A1CB44"/>
<accession>A1CB44</accession>
<dbReference type="HOGENOM" id="CLU_658844_0_0_1"/>
<name>A1CB44_ASPCL</name>
<dbReference type="VEuPathDB" id="FungiDB:ACLA_013990"/>
<dbReference type="KEGG" id="act:ACLA_013990"/>
<dbReference type="OrthoDB" id="5414186at2759"/>
<dbReference type="Proteomes" id="UP000006701">
    <property type="component" value="Unassembled WGS sequence"/>
</dbReference>
<keyword evidence="3" id="KW-1185">Reference proteome</keyword>
<reference evidence="2 3" key="1">
    <citation type="journal article" date="2008" name="PLoS Genet.">
        <title>Genomic islands in the pathogenic filamentous fungus Aspergillus fumigatus.</title>
        <authorList>
            <person name="Fedorova N.D."/>
            <person name="Khaldi N."/>
            <person name="Joardar V.S."/>
            <person name="Maiti R."/>
            <person name="Amedeo P."/>
            <person name="Anderson M.J."/>
            <person name="Crabtree J."/>
            <person name="Silva J.C."/>
            <person name="Badger J.H."/>
            <person name="Albarraq A."/>
            <person name="Angiuoli S."/>
            <person name="Bussey H."/>
            <person name="Bowyer P."/>
            <person name="Cotty P.J."/>
            <person name="Dyer P.S."/>
            <person name="Egan A."/>
            <person name="Galens K."/>
            <person name="Fraser-Liggett C.M."/>
            <person name="Haas B.J."/>
            <person name="Inman J.M."/>
            <person name="Kent R."/>
            <person name="Lemieux S."/>
            <person name="Malavazi I."/>
            <person name="Orvis J."/>
            <person name="Roemer T."/>
            <person name="Ronning C.M."/>
            <person name="Sundaram J.P."/>
            <person name="Sutton G."/>
            <person name="Turner G."/>
            <person name="Venter J.C."/>
            <person name="White O.R."/>
            <person name="Whitty B.R."/>
            <person name="Youngman P."/>
            <person name="Wolfe K.H."/>
            <person name="Goldman G.H."/>
            <person name="Wortman J.R."/>
            <person name="Jiang B."/>
            <person name="Denning D.W."/>
            <person name="Nierman W.C."/>
        </authorList>
    </citation>
    <scope>NUCLEOTIDE SEQUENCE [LARGE SCALE GENOMIC DNA]</scope>
    <source>
        <strain evidence="3">ATCC 1007 / CBS 513.65 / DSM 816 / NCTC 3887 / NRRL 1</strain>
    </source>
</reference>
<evidence type="ECO:0000256" key="1">
    <source>
        <dbReference type="SAM" id="MobiDB-lite"/>
    </source>
</evidence>
<feature type="compositionally biased region" description="Basic and acidic residues" evidence="1">
    <location>
        <begin position="325"/>
        <end position="336"/>
    </location>
</feature>
<dbReference type="EMBL" id="DS027049">
    <property type="protein sequence ID" value="EAW12962.1"/>
    <property type="molecule type" value="Genomic_DNA"/>
</dbReference>
<feature type="compositionally biased region" description="Basic and acidic residues" evidence="1">
    <location>
        <begin position="362"/>
        <end position="376"/>
    </location>
</feature>
<gene>
    <name evidence="2" type="ORF">ACLA_013990</name>
</gene>
<feature type="region of interest" description="Disordered" evidence="1">
    <location>
        <begin position="262"/>
        <end position="398"/>
    </location>
</feature>
<feature type="compositionally biased region" description="Basic and acidic residues" evidence="1">
    <location>
        <begin position="263"/>
        <end position="291"/>
    </location>
</feature>
<sequence length="417" mass="47258">MVTETELSQFTTTHMSWFLLNPWCLFFTLLRDLMTRKNAEVEAAQVNKSLTLESMVADEDKLEPSSEQLLHRFMEVILILFSILCDERDVFRSTPGRVDHSINVGSKPCNILDDGYVYVCRGGTSGHPKKEYDKNGKYYATYSVNGKAQHEPSDRNRYGHIPIIRYEAFVIHMHHYSLTIHTARFPTDYLTWVTDSTESNRPTEHYCILYKVSNVYNLAKPDSRLAAARDILTLLHAIRNSAPTEDGSRLFVARAVMRQSIGGKKESGEKKNMPVKDQTKDHRDNSGDGNRHQQYGQAPEKKENSAQFSLKQDSKQPKNTAVGADKGKQTKEEGTHTKRYKQKLQQRQQLKKNTQGNNANTDDERSGRVDAKERNPAHIATAGTKKVKSNTEANGAYNQSPTMAVRGYYANGKLHGL</sequence>
<dbReference type="RefSeq" id="XP_001274388.1">
    <property type="nucleotide sequence ID" value="XM_001274387.1"/>
</dbReference>
<dbReference type="GeneID" id="4706270"/>
<evidence type="ECO:0000313" key="2">
    <source>
        <dbReference type="EMBL" id="EAW12962.1"/>
    </source>
</evidence>
<evidence type="ECO:0000313" key="3">
    <source>
        <dbReference type="Proteomes" id="UP000006701"/>
    </source>
</evidence>
<dbReference type="eggNOG" id="ENOG502SYWZ">
    <property type="taxonomic scope" value="Eukaryota"/>
</dbReference>
<organism evidence="2 3">
    <name type="scientific">Aspergillus clavatus (strain ATCC 1007 / CBS 513.65 / DSM 816 / NCTC 3887 / NRRL 1 / QM 1276 / 107)</name>
    <dbReference type="NCBI Taxonomy" id="344612"/>
    <lineage>
        <taxon>Eukaryota</taxon>
        <taxon>Fungi</taxon>
        <taxon>Dikarya</taxon>
        <taxon>Ascomycota</taxon>
        <taxon>Pezizomycotina</taxon>
        <taxon>Eurotiomycetes</taxon>
        <taxon>Eurotiomycetidae</taxon>
        <taxon>Eurotiales</taxon>
        <taxon>Aspergillaceae</taxon>
        <taxon>Aspergillus</taxon>
        <taxon>Aspergillus subgen. Fumigati</taxon>
    </lineage>
</organism>
<protein>
    <submittedName>
        <fullName evidence="2">Uncharacterized protein</fullName>
    </submittedName>
</protein>
<proteinExistence type="predicted"/>